<feature type="modified residue" description="4-aspartylphosphate" evidence="3">
    <location>
        <position position="55"/>
    </location>
</feature>
<protein>
    <submittedName>
        <fullName evidence="8">PAS domain S-box-containing protein/diguanylate cyclase (GGDEF) domain-containing protein</fullName>
    </submittedName>
</protein>
<dbReference type="SUPFAM" id="SSF55785">
    <property type="entry name" value="PYP-like sensor domain (PAS domain)"/>
    <property type="match status" value="1"/>
</dbReference>
<dbReference type="SUPFAM" id="SSF55073">
    <property type="entry name" value="Nucleotide cyclase"/>
    <property type="match status" value="1"/>
</dbReference>
<dbReference type="STRING" id="1123291.SAMN04490355_102116"/>
<dbReference type="SUPFAM" id="SSF55781">
    <property type="entry name" value="GAF domain-like"/>
    <property type="match status" value="1"/>
</dbReference>
<dbReference type="PANTHER" id="PTHR44757">
    <property type="entry name" value="DIGUANYLATE CYCLASE DGCP"/>
    <property type="match status" value="1"/>
</dbReference>
<dbReference type="PROSITE" id="PS50113">
    <property type="entry name" value="PAC"/>
    <property type="match status" value="1"/>
</dbReference>
<feature type="domain" description="Response regulatory" evidence="4">
    <location>
        <begin position="6"/>
        <end position="122"/>
    </location>
</feature>
<accession>A0A1I4L195</accession>
<name>A0A1I4L195_9FIRM</name>
<dbReference type="Proteomes" id="UP000199520">
    <property type="component" value="Unassembled WGS sequence"/>
</dbReference>
<dbReference type="PROSITE" id="PS50110">
    <property type="entry name" value="RESPONSE_REGULATORY"/>
    <property type="match status" value="1"/>
</dbReference>
<dbReference type="NCBIfam" id="TIGR00254">
    <property type="entry name" value="GGDEF"/>
    <property type="match status" value="1"/>
</dbReference>
<dbReference type="Gene3D" id="3.40.50.2300">
    <property type="match status" value="1"/>
</dbReference>
<dbReference type="InterPro" id="IPR029787">
    <property type="entry name" value="Nucleotide_cyclase"/>
</dbReference>
<dbReference type="SMART" id="SM00086">
    <property type="entry name" value="PAC"/>
    <property type="match status" value="1"/>
</dbReference>
<evidence type="ECO:0000256" key="3">
    <source>
        <dbReference type="PROSITE-ProRule" id="PRU00169"/>
    </source>
</evidence>
<evidence type="ECO:0000313" key="8">
    <source>
        <dbReference type="EMBL" id="SFL84613.1"/>
    </source>
</evidence>
<dbReference type="InterPro" id="IPR011006">
    <property type="entry name" value="CheY-like_superfamily"/>
</dbReference>
<dbReference type="AlphaFoldDB" id="A0A1I4L195"/>
<dbReference type="Gene3D" id="3.30.450.40">
    <property type="match status" value="1"/>
</dbReference>
<dbReference type="InterPro" id="IPR000700">
    <property type="entry name" value="PAS-assoc_C"/>
</dbReference>
<feature type="domain" description="PAC" evidence="6">
    <location>
        <begin position="208"/>
        <end position="260"/>
    </location>
</feature>
<dbReference type="InterPro" id="IPR029016">
    <property type="entry name" value="GAF-like_dom_sf"/>
</dbReference>
<dbReference type="PANTHER" id="PTHR44757:SF2">
    <property type="entry name" value="BIOFILM ARCHITECTURE MAINTENANCE PROTEIN MBAA"/>
    <property type="match status" value="1"/>
</dbReference>
<evidence type="ECO:0000259" key="6">
    <source>
        <dbReference type="PROSITE" id="PS50113"/>
    </source>
</evidence>
<dbReference type="InterPro" id="IPR052155">
    <property type="entry name" value="Biofilm_reg_signaling"/>
</dbReference>
<dbReference type="InterPro" id="IPR001789">
    <property type="entry name" value="Sig_transdc_resp-reg_receiver"/>
</dbReference>
<dbReference type="Pfam" id="PF08447">
    <property type="entry name" value="PAS_3"/>
    <property type="match status" value="1"/>
</dbReference>
<dbReference type="Pfam" id="PF13185">
    <property type="entry name" value="GAF_2"/>
    <property type="match status" value="1"/>
</dbReference>
<keyword evidence="1" id="KW-0808">Transferase</keyword>
<dbReference type="RefSeq" id="WP_090937776.1">
    <property type="nucleotide sequence ID" value="NZ_FOTS01000021.1"/>
</dbReference>
<dbReference type="InterPro" id="IPR001610">
    <property type="entry name" value="PAC"/>
</dbReference>
<keyword evidence="2" id="KW-0418">Kinase</keyword>
<dbReference type="GO" id="GO:0016301">
    <property type="term" value="F:kinase activity"/>
    <property type="evidence" value="ECO:0007669"/>
    <property type="project" value="UniProtKB-KW"/>
</dbReference>
<dbReference type="InterPro" id="IPR013655">
    <property type="entry name" value="PAS_fold_3"/>
</dbReference>
<dbReference type="SUPFAM" id="SSF52172">
    <property type="entry name" value="CheY-like"/>
    <property type="match status" value="1"/>
</dbReference>
<dbReference type="InterPro" id="IPR000014">
    <property type="entry name" value="PAS"/>
</dbReference>
<evidence type="ECO:0000256" key="2">
    <source>
        <dbReference type="ARBA" id="ARBA00022777"/>
    </source>
</evidence>
<reference evidence="9" key="1">
    <citation type="submission" date="2016-10" db="EMBL/GenBank/DDBJ databases">
        <authorList>
            <person name="Varghese N."/>
            <person name="Submissions S."/>
        </authorList>
    </citation>
    <scope>NUCLEOTIDE SEQUENCE [LARGE SCALE GENOMIC DNA]</scope>
    <source>
        <strain evidence="9">DSM 13327</strain>
    </source>
</reference>
<dbReference type="Gene3D" id="3.30.450.20">
    <property type="entry name" value="PAS domain"/>
    <property type="match status" value="1"/>
</dbReference>
<dbReference type="InterPro" id="IPR003018">
    <property type="entry name" value="GAF"/>
</dbReference>
<evidence type="ECO:0000256" key="1">
    <source>
        <dbReference type="ARBA" id="ARBA00022679"/>
    </source>
</evidence>
<dbReference type="Pfam" id="PF00990">
    <property type="entry name" value="GGDEF"/>
    <property type="match status" value="1"/>
</dbReference>
<dbReference type="CDD" id="cd00130">
    <property type="entry name" value="PAS"/>
    <property type="match status" value="1"/>
</dbReference>
<dbReference type="SMART" id="SM00448">
    <property type="entry name" value="REC"/>
    <property type="match status" value="1"/>
</dbReference>
<dbReference type="SMART" id="SM00267">
    <property type="entry name" value="GGDEF"/>
    <property type="match status" value="1"/>
</dbReference>
<dbReference type="OrthoDB" id="9804955at2"/>
<dbReference type="SMART" id="SM00065">
    <property type="entry name" value="GAF"/>
    <property type="match status" value="1"/>
</dbReference>
<sequence>MNQQFKILIAEDSNLERRMLRNNLVSWGYQVYEAVNGKEAIAMFDEVNPDLVILDGIMPEMDGYAVCEYLQEQKRRSKTPIILITAYDNEEAVERAFAAGAGEYLTKPVYWNVLKYRIKRILQARQAEIALGKSEEKLQGILNNAVVGIGMLDEHGNCIYGNQRLVDMLGYSLEELHTIGLKQVTHPEDWPRSAEGLRKMVNKEKLEYHVERRCIRKDQTVFWARLSAAIVYDEDHEVNSILGIVIDITDRKAMDVQISLQNQYLLALNEVSLQLLNRLDLDDVLAMIVTHAVSLFPNASGSLFLLKENNSEVELKFAIGLEENNIGAVQHKDEGIIGEVFRTGETVIVNDYKNWTKRINGHGVIHYGVFVGMPLFSDKKVVGVVYIYFDDSAWGCTQEQKFLLERFIGLASIAYDNAILYKLAQEEIGERKLVEEKLRYVSMHDSLTGLYNRTYFEEEFQRISSGVYPSVGIIVCDVDELKVVNDTLGHAFGDALIVAAATALKQACRPGDTVARIGGDEFVVLLPSADQEIMQEVCQRINEKVQRCRKNLNGTIVRLSIGWALHIGSDIDHKELFKEADKNMYQDKMLHRIR</sequence>
<feature type="domain" description="PAS" evidence="5">
    <location>
        <begin position="134"/>
        <end position="204"/>
    </location>
</feature>
<evidence type="ECO:0000313" key="9">
    <source>
        <dbReference type="Proteomes" id="UP000199520"/>
    </source>
</evidence>
<proteinExistence type="predicted"/>
<dbReference type="EMBL" id="FOTS01000021">
    <property type="protein sequence ID" value="SFL84613.1"/>
    <property type="molecule type" value="Genomic_DNA"/>
</dbReference>
<dbReference type="GO" id="GO:0000160">
    <property type="term" value="P:phosphorelay signal transduction system"/>
    <property type="evidence" value="ECO:0007669"/>
    <property type="project" value="InterPro"/>
</dbReference>
<evidence type="ECO:0000259" key="4">
    <source>
        <dbReference type="PROSITE" id="PS50110"/>
    </source>
</evidence>
<dbReference type="NCBIfam" id="TIGR00229">
    <property type="entry name" value="sensory_box"/>
    <property type="match status" value="1"/>
</dbReference>
<evidence type="ECO:0000259" key="7">
    <source>
        <dbReference type="PROSITE" id="PS50887"/>
    </source>
</evidence>
<dbReference type="InterPro" id="IPR043128">
    <property type="entry name" value="Rev_trsase/Diguanyl_cyclase"/>
</dbReference>
<keyword evidence="9" id="KW-1185">Reference proteome</keyword>
<organism evidence="8 9">
    <name type="scientific">Pelosinus propionicus DSM 13327</name>
    <dbReference type="NCBI Taxonomy" id="1123291"/>
    <lineage>
        <taxon>Bacteria</taxon>
        <taxon>Bacillati</taxon>
        <taxon>Bacillota</taxon>
        <taxon>Negativicutes</taxon>
        <taxon>Selenomonadales</taxon>
        <taxon>Sporomusaceae</taxon>
        <taxon>Pelosinus</taxon>
    </lineage>
</organism>
<feature type="domain" description="GGDEF" evidence="7">
    <location>
        <begin position="469"/>
        <end position="594"/>
    </location>
</feature>
<dbReference type="InterPro" id="IPR000160">
    <property type="entry name" value="GGDEF_dom"/>
</dbReference>
<dbReference type="Gene3D" id="3.30.70.270">
    <property type="match status" value="1"/>
</dbReference>
<dbReference type="InterPro" id="IPR035965">
    <property type="entry name" value="PAS-like_dom_sf"/>
</dbReference>
<dbReference type="PROSITE" id="PS50112">
    <property type="entry name" value="PAS"/>
    <property type="match status" value="1"/>
</dbReference>
<gene>
    <name evidence="8" type="ORF">SAMN04490355_102116</name>
</gene>
<dbReference type="Pfam" id="PF00072">
    <property type="entry name" value="Response_reg"/>
    <property type="match status" value="1"/>
</dbReference>
<dbReference type="PROSITE" id="PS50887">
    <property type="entry name" value="GGDEF"/>
    <property type="match status" value="1"/>
</dbReference>
<keyword evidence="3" id="KW-0597">Phosphoprotein</keyword>
<evidence type="ECO:0000259" key="5">
    <source>
        <dbReference type="PROSITE" id="PS50112"/>
    </source>
</evidence>
<dbReference type="CDD" id="cd01949">
    <property type="entry name" value="GGDEF"/>
    <property type="match status" value="1"/>
</dbReference>
<dbReference type="SMART" id="SM00091">
    <property type="entry name" value="PAS"/>
    <property type="match status" value="1"/>
</dbReference>